<dbReference type="AlphaFoldDB" id="A0A2K1KBS6"/>
<evidence type="ECO:0000313" key="3">
    <source>
        <dbReference type="EnsemblPlants" id="PAC:32924451.CDS.1"/>
    </source>
</evidence>
<sequence length="115" mass="12613">MPPHPLYPSIHLFIHPPSLQYSSIPPPPLQLPSSSLSFVRLQVVVNGGGSHPSFLTTVVHDYSSSSPSSPFLAVFLPFSSWLIITHFVCSHVCIYTHVCSISRTMARTSPKCTSH</sequence>
<keyword evidence="1" id="KW-0812">Transmembrane</keyword>
<accession>A0A2K1KBS6</accession>
<organism evidence="2">
    <name type="scientific">Physcomitrium patens</name>
    <name type="common">Spreading-leaved earth moss</name>
    <name type="synonym">Physcomitrella patens</name>
    <dbReference type="NCBI Taxonomy" id="3218"/>
    <lineage>
        <taxon>Eukaryota</taxon>
        <taxon>Viridiplantae</taxon>
        <taxon>Streptophyta</taxon>
        <taxon>Embryophyta</taxon>
        <taxon>Bryophyta</taxon>
        <taxon>Bryophytina</taxon>
        <taxon>Bryopsida</taxon>
        <taxon>Funariidae</taxon>
        <taxon>Funariales</taxon>
        <taxon>Funariaceae</taxon>
        <taxon>Physcomitrium</taxon>
    </lineage>
</organism>
<reference evidence="2 4" key="1">
    <citation type="journal article" date="2008" name="Science">
        <title>The Physcomitrella genome reveals evolutionary insights into the conquest of land by plants.</title>
        <authorList>
            <person name="Rensing S."/>
            <person name="Lang D."/>
            <person name="Zimmer A."/>
            <person name="Terry A."/>
            <person name="Salamov A."/>
            <person name="Shapiro H."/>
            <person name="Nishiyama T."/>
            <person name="Perroud P.-F."/>
            <person name="Lindquist E."/>
            <person name="Kamisugi Y."/>
            <person name="Tanahashi T."/>
            <person name="Sakakibara K."/>
            <person name="Fujita T."/>
            <person name="Oishi K."/>
            <person name="Shin-I T."/>
            <person name="Kuroki Y."/>
            <person name="Toyoda A."/>
            <person name="Suzuki Y."/>
            <person name="Hashimoto A."/>
            <person name="Yamaguchi K."/>
            <person name="Sugano A."/>
            <person name="Kohara Y."/>
            <person name="Fujiyama A."/>
            <person name="Anterola A."/>
            <person name="Aoki S."/>
            <person name="Ashton N."/>
            <person name="Barbazuk W.B."/>
            <person name="Barker E."/>
            <person name="Bennetzen J."/>
            <person name="Bezanilla M."/>
            <person name="Blankenship R."/>
            <person name="Cho S.H."/>
            <person name="Dutcher S."/>
            <person name="Estelle M."/>
            <person name="Fawcett J.A."/>
            <person name="Gundlach H."/>
            <person name="Hanada K."/>
            <person name="Heyl A."/>
            <person name="Hicks K.A."/>
            <person name="Hugh J."/>
            <person name="Lohr M."/>
            <person name="Mayer K."/>
            <person name="Melkozernov A."/>
            <person name="Murata T."/>
            <person name="Nelson D."/>
            <person name="Pils B."/>
            <person name="Prigge M."/>
            <person name="Reiss B."/>
            <person name="Renner T."/>
            <person name="Rombauts S."/>
            <person name="Rushton P."/>
            <person name="Sanderfoot A."/>
            <person name="Schween G."/>
            <person name="Shiu S.-H."/>
            <person name="Stueber K."/>
            <person name="Theodoulou F.L."/>
            <person name="Tu H."/>
            <person name="Van de Peer Y."/>
            <person name="Verrier P.J."/>
            <person name="Waters E."/>
            <person name="Wood A."/>
            <person name="Yang L."/>
            <person name="Cove D."/>
            <person name="Cuming A."/>
            <person name="Hasebe M."/>
            <person name="Lucas S."/>
            <person name="Mishler D.B."/>
            <person name="Reski R."/>
            <person name="Grigoriev I."/>
            <person name="Quatrano R.S."/>
            <person name="Boore J.L."/>
        </authorList>
    </citation>
    <scope>NUCLEOTIDE SEQUENCE [LARGE SCALE GENOMIC DNA]</scope>
    <source>
        <strain evidence="3 4">cv. Gransden 2004</strain>
    </source>
</reference>
<reference evidence="3" key="3">
    <citation type="submission" date="2020-12" db="UniProtKB">
        <authorList>
            <consortium name="EnsemblPlants"/>
        </authorList>
    </citation>
    <scope>IDENTIFICATION</scope>
</reference>
<keyword evidence="1" id="KW-0472">Membrane</keyword>
<name>A0A2K1KBS6_PHYPA</name>
<dbReference type="EnsemblPlants" id="Pp3c7_15269V3.1">
    <property type="protein sequence ID" value="PAC:32924451.CDS.1"/>
    <property type="gene ID" value="Pp3c7_15269"/>
</dbReference>
<dbReference type="InParanoid" id="A0A2K1KBS6"/>
<dbReference type="Proteomes" id="UP000006727">
    <property type="component" value="Chromosome 7"/>
</dbReference>
<reference evidence="2 4" key="2">
    <citation type="journal article" date="2018" name="Plant J.">
        <title>The Physcomitrella patens chromosome-scale assembly reveals moss genome structure and evolution.</title>
        <authorList>
            <person name="Lang D."/>
            <person name="Ullrich K.K."/>
            <person name="Murat F."/>
            <person name="Fuchs J."/>
            <person name="Jenkins J."/>
            <person name="Haas F.B."/>
            <person name="Piednoel M."/>
            <person name="Gundlach H."/>
            <person name="Van Bel M."/>
            <person name="Meyberg R."/>
            <person name="Vives C."/>
            <person name="Morata J."/>
            <person name="Symeonidi A."/>
            <person name="Hiss M."/>
            <person name="Muchero W."/>
            <person name="Kamisugi Y."/>
            <person name="Saleh O."/>
            <person name="Blanc G."/>
            <person name="Decker E.L."/>
            <person name="van Gessel N."/>
            <person name="Grimwood J."/>
            <person name="Hayes R.D."/>
            <person name="Graham S.W."/>
            <person name="Gunter L.E."/>
            <person name="McDaniel S.F."/>
            <person name="Hoernstein S.N.W."/>
            <person name="Larsson A."/>
            <person name="Li F.W."/>
            <person name="Perroud P.F."/>
            <person name="Phillips J."/>
            <person name="Ranjan P."/>
            <person name="Rokshar D.S."/>
            <person name="Rothfels C.J."/>
            <person name="Schneider L."/>
            <person name="Shu S."/>
            <person name="Stevenson D.W."/>
            <person name="Thummler F."/>
            <person name="Tillich M."/>
            <person name="Villarreal Aguilar J.C."/>
            <person name="Widiez T."/>
            <person name="Wong G.K."/>
            <person name="Wymore A."/>
            <person name="Zhang Y."/>
            <person name="Zimmer A.D."/>
            <person name="Quatrano R.S."/>
            <person name="Mayer K.F.X."/>
            <person name="Goodstein D."/>
            <person name="Casacuberta J.M."/>
            <person name="Vandepoele K."/>
            <person name="Reski R."/>
            <person name="Cuming A.C."/>
            <person name="Tuskan G.A."/>
            <person name="Maumus F."/>
            <person name="Salse J."/>
            <person name="Schmutz J."/>
            <person name="Rensing S.A."/>
        </authorList>
    </citation>
    <scope>NUCLEOTIDE SEQUENCE [LARGE SCALE GENOMIC DNA]</scope>
    <source>
        <strain evidence="3 4">cv. Gransden 2004</strain>
    </source>
</reference>
<protein>
    <submittedName>
        <fullName evidence="2 3">Uncharacterized protein</fullName>
    </submittedName>
</protein>
<keyword evidence="4" id="KW-1185">Reference proteome</keyword>
<evidence type="ECO:0000256" key="1">
    <source>
        <dbReference type="SAM" id="Phobius"/>
    </source>
</evidence>
<keyword evidence="1" id="KW-1133">Transmembrane helix</keyword>
<dbReference type="Gramene" id="Pp3c7_15269V3.1">
    <property type="protein sequence ID" value="PAC:32924451.CDS.1"/>
    <property type="gene ID" value="Pp3c7_15269"/>
</dbReference>
<dbReference type="EMBL" id="ABEU02000007">
    <property type="protein sequence ID" value="PNR51230.1"/>
    <property type="molecule type" value="Genomic_DNA"/>
</dbReference>
<proteinExistence type="predicted"/>
<evidence type="ECO:0000313" key="2">
    <source>
        <dbReference type="EMBL" id="PNR51230.1"/>
    </source>
</evidence>
<feature type="transmembrane region" description="Helical" evidence="1">
    <location>
        <begin position="71"/>
        <end position="95"/>
    </location>
</feature>
<evidence type="ECO:0000313" key="4">
    <source>
        <dbReference type="Proteomes" id="UP000006727"/>
    </source>
</evidence>
<gene>
    <name evidence="2" type="ORF">PHYPA_010416</name>
</gene>